<dbReference type="InterPro" id="IPR011600">
    <property type="entry name" value="Pept_C14_caspase"/>
</dbReference>
<sequence>MFTNEGGSSKAGLRSVKQEKVVYPTNEETLAPQGIAELPSDASPLESELESGTKTPTAEEEAASTQTLITLDKTGAESRIWALLIAIDKYSKAGPLTACVSDAKAMQVFLKTKLRVPESQIVTLFDEAAKREAILSTFRSHLTENVAIEEGDGIVFYFAGHGTREYAPKSEDWGLDGDIVECISPQDLDWEAVHGIPSTTINGLFRELASVKGDNITAIFDCCHSGEISRDEERGVRYRYASPPQGHRPVLPSTIDADIRKWWPGREESKRAAKKVVPACFRYDALKSHVLLSACRTDEKAKDGFFTTALIDAMAPKEGTIADLTYAQLFEYVLKPQESQHPQCLGKHKNRLLWNTTVSVVDGFRITVRNWVSPTNKTIIVHAGSVHGIASRTTFTVKAYDETDSVVGTLVVSNLKDLECKCDCQDEPFEIPTGARATVREWNNEELTLNVFVDPTVTGKHTELGQPTIPPQLQDCVHSKDTSEQADLAIFARAKPGDTTVERSDPLMSELAKKIAVDLNENHIQHLITAALHFNFHLYRQPDPLNVLSTVHLELYKLREESVGLPRLVEVDDTNYISRERTVAKYKTYRETVMREAYLTDLEASYGIKIVNNSGRHLYPYLFYFDPTDYSIEEWYYPESPSMPAPLRSRNSLKVGYGARDSASARTIEFSVPPGADSDTGFLKLFLSTSYVDMTSICQEGFTGERQGKMRKIVERELWSAVTYIVTCDLKPSLRDTNA</sequence>
<accession>A0A165S815</accession>
<name>A0A165S815_9APHY</name>
<dbReference type="Pfam" id="PF00656">
    <property type="entry name" value="Peptidase_C14"/>
    <property type="match status" value="1"/>
</dbReference>
<gene>
    <name evidence="4" type="ORF">DAEQUDRAFT_90987</name>
</gene>
<dbReference type="PANTHER" id="PTHR48104">
    <property type="entry name" value="METACASPASE-4"/>
    <property type="match status" value="1"/>
</dbReference>
<evidence type="ECO:0000313" key="4">
    <source>
        <dbReference type="EMBL" id="KZT71646.1"/>
    </source>
</evidence>
<dbReference type="Proteomes" id="UP000076727">
    <property type="component" value="Unassembled WGS sequence"/>
</dbReference>
<evidence type="ECO:0000313" key="5">
    <source>
        <dbReference type="Proteomes" id="UP000076727"/>
    </source>
</evidence>
<evidence type="ECO:0000256" key="1">
    <source>
        <dbReference type="ARBA" id="ARBA00009005"/>
    </source>
</evidence>
<dbReference type="AlphaFoldDB" id="A0A165S815"/>
<keyword evidence="5" id="KW-1185">Reference proteome</keyword>
<dbReference type="Gene3D" id="3.40.50.1460">
    <property type="match status" value="1"/>
</dbReference>
<dbReference type="InterPro" id="IPR050452">
    <property type="entry name" value="Metacaspase"/>
</dbReference>
<evidence type="ECO:0000256" key="2">
    <source>
        <dbReference type="SAM" id="MobiDB-lite"/>
    </source>
</evidence>
<reference evidence="4 5" key="1">
    <citation type="journal article" date="2016" name="Mol. Biol. Evol.">
        <title>Comparative Genomics of Early-Diverging Mushroom-Forming Fungi Provides Insights into the Origins of Lignocellulose Decay Capabilities.</title>
        <authorList>
            <person name="Nagy L.G."/>
            <person name="Riley R."/>
            <person name="Tritt A."/>
            <person name="Adam C."/>
            <person name="Daum C."/>
            <person name="Floudas D."/>
            <person name="Sun H."/>
            <person name="Yadav J.S."/>
            <person name="Pangilinan J."/>
            <person name="Larsson K.H."/>
            <person name="Matsuura K."/>
            <person name="Barry K."/>
            <person name="Labutti K."/>
            <person name="Kuo R."/>
            <person name="Ohm R.A."/>
            <person name="Bhattacharya S.S."/>
            <person name="Shirouzu T."/>
            <person name="Yoshinaga Y."/>
            <person name="Martin F.M."/>
            <person name="Grigoriev I.V."/>
            <person name="Hibbett D.S."/>
        </authorList>
    </citation>
    <scope>NUCLEOTIDE SEQUENCE [LARGE SCALE GENOMIC DNA]</scope>
    <source>
        <strain evidence="4 5">L-15889</strain>
    </source>
</reference>
<dbReference type="GO" id="GO:0004197">
    <property type="term" value="F:cysteine-type endopeptidase activity"/>
    <property type="evidence" value="ECO:0007669"/>
    <property type="project" value="InterPro"/>
</dbReference>
<proteinExistence type="inferred from homology"/>
<dbReference type="GO" id="GO:0006508">
    <property type="term" value="P:proteolysis"/>
    <property type="evidence" value="ECO:0007669"/>
    <property type="project" value="InterPro"/>
</dbReference>
<feature type="domain" description="Peptidase C14 caspase" evidence="3">
    <location>
        <begin position="81"/>
        <end position="333"/>
    </location>
</feature>
<comment type="similarity">
    <text evidence="1">Belongs to the peptidase C14B family.</text>
</comment>
<feature type="region of interest" description="Disordered" evidence="2">
    <location>
        <begin position="27"/>
        <end position="66"/>
    </location>
</feature>
<dbReference type="OrthoDB" id="3223806at2759"/>
<organism evidence="4 5">
    <name type="scientific">Daedalea quercina L-15889</name>
    <dbReference type="NCBI Taxonomy" id="1314783"/>
    <lineage>
        <taxon>Eukaryota</taxon>
        <taxon>Fungi</taxon>
        <taxon>Dikarya</taxon>
        <taxon>Basidiomycota</taxon>
        <taxon>Agaricomycotina</taxon>
        <taxon>Agaricomycetes</taxon>
        <taxon>Polyporales</taxon>
        <taxon>Fomitopsis</taxon>
    </lineage>
</organism>
<dbReference type="PANTHER" id="PTHR48104:SF30">
    <property type="entry name" value="METACASPASE-1"/>
    <property type="match status" value="1"/>
</dbReference>
<dbReference type="GO" id="GO:0005737">
    <property type="term" value="C:cytoplasm"/>
    <property type="evidence" value="ECO:0007669"/>
    <property type="project" value="TreeGrafter"/>
</dbReference>
<evidence type="ECO:0000259" key="3">
    <source>
        <dbReference type="Pfam" id="PF00656"/>
    </source>
</evidence>
<protein>
    <recommendedName>
        <fullName evidence="3">Peptidase C14 caspase domain-containing protein</fullName>
    </recommendedName>
</protein>
<dbReference type="EMBL" id="KV429044">
    <property type="protein sequence ID" value="KZT71646.1"/>
    <property type="molecule type" value="Genomic_DNA"/>
</dbReference>